<evidence type="ECO:0008006" key="4">
    <source>
        <dbReference type="Google" id="ProtNLM"/>
    </source>
</evidence>
<proteinExistence type="predicted"/>
<gene>
    <name evidence="2" type="ORF">Ga0609869_000209</name>
</gene>
<reference evidence="2 3" key="1">
    <citation type="submission" date="2024-06" db="EMBL/GenBank/DDBJ databases">
        <title>Genome of Rhodovulum iodosum, a marine photoferrotroph.</title>
        <authorList>
            <person name="Bianchini G."/>
            <person name="Nikeleit V."/>
            <person name="Kappler A."/>
            <person name="Bryce C."/>
            <person name="Sanchez-Baracaldo P."/>
        </authorList>
    </citation>
    <scope>NUCLEOTIDE SEQUENCE [LARGE SCALE GENOMIC DNA]</scope>
    <source>
        <strain evidence="2 3">UT/N1</strain>
    </source>
</reference>
<dbReference type="InterPro" id="IPR022472">
    <property type="entry name" value="VPLPA-CTERM"/>
</dbReference>
<keyword evidence="3" id="KW-1185">Reference proteome</keyword>
<evidence type="ECO:0000256" key="1">
    <source>
        <dbReference type="SAM" id="Phobius"/>
    </source>
</evidence>
<protein>
    <recommendedName>
        <fullName evidence="4">VPLPA-CTERM sorting domain-containing protein</fullName>
    </recommendedName>
</protein>
<comment type="caution">
    <text evidence="2">The sequence shown here is derived from an EMBL/GenBank/DDBJ whole genome shotgun (WGS) entry which is preliminary data.</text>
</comment>
<keyword evidence="1" id="KW-1133">Transmembrane helix</keyword>
<dbReference type="RefSeq" id="WP_245972198.1">
    <property type="nucleotide sequence ID" value="NZ_JBEHHI010000001.1"/>
</dbReference>
<evidence type="ECO:0000313" key="2">
    <source>
        <dbReference type="EMBL" id="MEX5726856.1"/>
    </source>
</evidence>
<dbReference type="EMBL" id="JBEHHI010000001">
    <property type="protein sequence ID" value="MEX5726856.1"/>
    <property type="molecule type" value="Genomic_DNA"/>
</dbReference>
<accession>A0ABV3XNF5</accession>
<dbReference type="NCBIfam" id="TIGR03370">
    <property type="entry name" value="VPLPA-CTERM"/>
    <property type="match status" value="1"/>
</dbReference>
<organism evidence="2 3">
    <name type="scientific">Rhodovulum iodosum</name>
    <dbReference type="NCBI Taxonomy" id="68291"/>
    <lineage>
        <taxon>Bacteria</taxon>
        <taxon>Pseudomonadati</taxon>
        <taxon>Pseudomonadota</taxon>
        <taxon>Alphaproteobacteria</taxon>
        <taxon>Rhodobacterales</taxon>
        <taxon>Paracoccaceae</taxon>
        <taxon>Rhodovulum</taxon>
    </lineage>
</organism>
<keyword evidence="1" id="KW-0472">Membrane</keyword>
<name>A0ABV3XNF5_9RHOB</name>
<dbReference type="Proteomes" id="UP001560019">
    <property type="component" value="Unassembled WGS sequence"/>
</dbReference>
<feature type="transmembrane region" description="Helical" evidence="1">
    <location>
        <begin position="208"/>
        <end position="227"/>
    </location>
</feature>
<sequence>MRKLIHSTILAGATVLGLGVPASAVTISVIDWSTNLTGNTADVFAEGYGAHMPGGASWSGPDPQVDVPPSTVPRSYRSPFANTGIADSRDFFAVGGVNGSNGAPSPQTLTLAGSGVGSIRLLWGSIDVFNEIIFNGTESVTGDDVMEVINADLEDPITPVGAGTYNTVALIEFSLDEAITSLTFLSERDLDVPGGPDMPAMEFALAPVPLPAAGLMLLAGLGALAALRRTRS</sequence>
<evidence type="ECO:0000313" key="3">
    <source>
        <dbReference type="Proteomes" id="UP001560019"/>
    </source>
</evidence>
<keyword evidence="1" id="KW-0812">Transmembrane</keyword>